<dbReference type="InterPro" id="IPR001594">
    <property type="entry name" value="Palmitoyltrfase_DHHC"/>
</dbReference>
<protein>
    <recommendedName>
        <fullName evidence="8">S-acyltransferase</fullName>
        <ecNumber evidence="8">2.3.1.225</ecNumber>
    </recommendedName>
    <alternativeName>
        <fullName evidence="8">Palmitoyltransferase</fullName>
    </alternativeName>
</protein>
<evidence type="ECO:0000256" key="8">
    <source>
        <dbReference type="RuleBase" id="RU079119"/>
    </source>
</evidence>
<feature type="transmembrane region" description="Helical" evidence="8">
    <location>
        <begin position="141"/>
        <end position="164"/>
    </location>
</feature>
<accession>A0A9Q0R0T7</accession>
<keyword evidence="3 8" id="KW-0808">Transferase</keyword>
<keyword evidence="7 8" id="KW-0012">Acyltransferase</keyword>
<keyword evidence="11" id="KW-1185">Reference proteome</keyword>
<organism evidence="10 11">
    <name type="scientific">Protea cynaroides</name>
    <dbReference type="NCBI Taxonomy" id="273540"/>
    <lineage>
        <taxon>Eukaryota</taxon>
        <taxon>Viridiplantae</taxon>
        <taxon>Streptophyta</taxon>
        <taxon>Embryophyta</taxon>
        <taxon>Tracheophyta</taxon>
        <taxon>Spermatophyta</taxon>
        <taxon>Magnoliopsida</taxon>
        <taxon>Proteales</taxon>
        <taxon>Proteaceae</taxon>
        <taxon>Protea</taxon>
    </lineage>
</organism>
<dbReference type="InterPro" id="IPR039859">
    <property type="entry name" value="PFA4/ZDH16/20/ERF2-like"/>
</dbReference>
<evidence type="ECO:0000256" key="4">
    <source>
        <dbReference type="ARBA" id="ARBA00022692"/>
    </source>
</evidence>
<dbReference type="EMBL" id="JAMYWD010000002">
    <property type="protein sequence ID" value="KAJ4979213.1"/>
    <property type="molecule type" value="Genomic_DNA"/>
</dbReference>
<dbReference type="PROSITE" id="PS50216">
    <property type="entry name" value="DHHC"/>
    <property type="match status" value="1"/>
</dbReference>
<dbReference type="GO" id="GO:0019706">
    <property type="term" value="F:protein-cysteine S-palmitoyltransferase activity"/>
    <property type="evidence" value="ECO:0007669"/>
    <property type="project" value="UniProtKB-EC"/>
</dbReference>
<comment type="caution">
    <text evidence="10">The sequence shown here is derived from an EMBL/GenBank/DDBJ whole genome shotgun (WGS) entry which is preliminary data.</text>
</comment>
<feature type="transmembrane region" description="Helical" evidence="8">
    <location>
        <begin position="42"/>
        <end position="65"/>
    </location>
</feature>
<dbReference type="Proteomes" id="UP001141806">
    <property type="component" value="Unassembled WGS sequence"/>
</dbReference>
<dbReference type="GO" id="GO:0016020">
    <property type="term" value="C:membrane"/>
    <property type="evidence" value="ECO:0007669"/>
    <property type="project" value="UniProtKB-SubCell"/>
</dbReference>
<dbReference type="PANTHER" id="PTHR12246">
    <property type="entry name" value="PALMITOYLTRANSFERASE ZDHHC16"/>
    <property type="match status" value="1"/>
</dbReference>
<evidence type="ECO:0000256" key="5">
    <source>
        <dbReference type="ARBA" id="ARBA00022989"/>
    </source>
</evidence>
<dbReference type="OrthoDB" id="331948at2759"/>
<evidence type="ECO:0000256" key="1">
    <source>
        <dbReference type="ARBA" id="ARBA00004141"/>
    </source>
</evidence>
<comment type="domain">
    <text evidence="8">The DHHC domain is required for palmitoyltransferase activity.</text>
</comment>
<comment type="catalytic activity">
    <reaction evidence="8">
        <text>L-cysteinyl-[protein] + hexadecanoyl-CoA = S-hexadecanoyl-L-cysteinyl-[protein] + CoA</text>
        <dbReference type="Rhea" id="RHEA:36683"/>
        <dbReference type="Rhea" id="RHEA-COMP:10131"/>
        <dbReference type="Rhea" id="RHEA-COMP:11032"/>
        <dbReference type="ChEBI" id="CHEBI:29950"/>
        <dbReference type="ChEBI" id="CHEBI:57287"/>
        <dbReference type="ChEBI" id="CHEBI:57379"/>
        <dbReference type="ChEBI" id="CHEBI:74151"/>
        <dbReference type="EC" id="2.3.1.225"/>
    </reaction>
</comment>
<feature type="transmembrane region" description="Helical" evidence="8">
    <location>
        <begin position="179"/>
        <end position="205"/>
    </location>
</feature>
<gene>
    <name evidence="10" type="ORF">NE237_009993</name>
</gene>
<sequence>MMIKRFLSFPIFAVLCLMAFVYYITVFIFIENWLELRSSSGILNALIFSCIAFMCIFSFGACVLIDPGHVPSSFVPDVEDYDDSDQRSRKSAAHSRYCDKCSAYKPPRAHHCRVCGRCVLRMDHHCLWVNNCVGHSNYKPFVVLVTYTTVGCIYSLVIILSGAFQKDWEFSGRVPLKMLYLICGSVVGALCLILGTLLGWHIYLLGHNMTTIEHYEGTRAKWLARKSGKSYHHPYDIGLYRNVTLILGSNMLKWFCPTSISHLKDGISFPTVRDNS</sequence>
<evidence type="ECO:0000259" key="9">
    <source>
        <dbReference type="Pfam" id="PF01529"/>
    </source>
</evidence>
<feature type="domain" description="Palmitoyltransferase DHHC" evidence="9">
    <location>
        <begin position="94"/>
        <end position="216"/>
    </location>
</feature>
<dbReference type="EC" id="2.3.1.225" evidence="8"/>
<keyword evidence="6 8" id="KW-0472">Membrane</keyword>
<dbReference type="AlphaFoldDB" id="A0A9Q0R0T7"/>
<evidence type="ECO:0000256" key="3">
    <source>
        <dbReference type="ARBA" id="ARBA00022679"/>
    </source>
</evidence>
<evidence type="ECO:0000313" key="10">
    <source>
        <dbReference type="EMBL" id="KAJ4979213.1"/>
    </source>
</evidence>
<reference evidence="10" key="1">
    <citation type="journal article" date="2023" name="Plant J.">
        <title>The genome of the king protea, Protea cynaroides.</title>
        <authorList>
            <person name="Chang J."/>
            <person name="Duong T.A."/>
            <person name="Schoeman C."/>
            <person name="Ma X."/>
            <person name="Roodt D."/>
            <person name="Barker N."/>
            <person name="Li Z."/>
            <person name="Van de Peer Y."/>
            <person name="Mizrachi E."/>
        </authorList>
    </citation>
    <scope>NUCLEOTIDE SEQUENCE</scope>
    <source>
        <tissue evidence="10">Young leaves</tissue>
    </source>
</reference>
<evidence type="ECO:0000256" key="6">
    <source>
        <dbReference type="ARBA" id="ARBA00023136"/>
    </source>
</evidence>
<dbReference type="Pfam" id="PF01529">
    <property type="entry name" value="DHHC"/>
    <property type="match status" value="1"/>
</dbReference>
<evidence type="ECO:0000256" key="7">
    <source>
        <dbReference type="ARBA" id="ARBA00023315"/>
    </source>
</evidence>
<comment type="similarity">
    <text evidence="2 8">Belongs to the DHHC palmitoyltransferase family.</text>
</comment>
<evidence type="ECO:0000313" key="11">
    <source>
        <dbReference type="Proteomes" id="UP001141806"/>
    </source>
</evidence>
<keyword evidence="4 8" id="KW-0812">Transmembrane</keyword>
<comment type="subcellular location">
    <subcellularLocation>
        <location evidence="1">Membrane</location>
        <topology evidence="1">Multi-pass membrane protein</topology>
    </subcellularLocation>
</comment>
<keyword evidence="5 8" id="KW-1133">Transmembrane helix</keyword>
<name>A0A9Q0R0T7_9MAGN</name>
<feature type="transmembrane region" description="Helical" evidence="8">
    <location>
        <begin position="7"/>
        <end position="30"/>
    </location>
</feature>
<proteinExistence type="inferred from homology"/>
<evidence type="ECO:0000256" key="2">
    <source>
        <dbReference type="ARBA" id="ARBA00008574"/>
    </source>
</evidence>